<dbReference type="AlphaFoldDB" id="A0A554LIB4"/>
<gene>
    <name evidence="1" type="ORF">CEN91_393</name>
</gene>
<dbReference type="EMBL" id="VMGI01000050">
    <property type="protein sequence ID" value="TSC92615.1"/>
    <property type="molecule type" value="Genomic_DNA"/>
</dbReference>
<evidence type="ECO:0000313" key="1">
    <source>
        <dbReference type="EMBL" id="TSC92615.1"/>
    </source>
</evidence>
<reference evidence="1 2" key="1">
    <citation type="submission" date="2017-07" db="EMBL/GenBank/DDBJ databases">
        <title>Mechanisms for carbon and nitrogen cycling indicate functional differentiation within the Candidate Phyla Radiation.</title>
        <authorList>
            <person name="Danczak R.E."/>
            <person name="Johnston M.D."/>
            <person name="Kenah C."/>
            <person name="Slattery M."/>
            <person name="Wrighton K.C."/>
            <person name="Wilkins M.J."/>
        </authorList>
    </citation>
    <scope>NUCLEOTIDE SEQUENCE [LARGE SCALE GENOMIC DNA]</scope>
    <source>
        <strain evidence="1">Licking1014_85</strain>
    </source>
</reference>
<name>A0A554LIB4_9BACT</name>
<comment type="caution">
    <text evidence="1">The sequence shown here is derived from an EMBL/GenBank/DDBJ whole genome shotgun (WGS) entry which is preliminary data.</text>
</comment>
<dbReference type="PROSITE" id="PS51257">
    <property type="entry name" value="PROKAR_LIPOPROTEIN"/>
    <property type="match status" value="1"/>
</dbReference>
<sequence>MKKIFLLCLVFCLLFSVSCMVIRFKLHAYAAAEENYGYRYKIILPIEDNSEQVIYANKWHLKYGDILEFVYNEEYQGKPYQHEYEPKGNDRGPLMVVVGKGMNFDSSGKQRVFEDEEFLFRSPWPYKHIVKIYDFEKRRVLQIHQYSPSSHSWGSKKFEEEKK</sequence>
<proteinExistence type="predicted"/>
<protein>
    <recommendedName>
        <fullName evidence="3">Lipoprotein</fullName>
    </recommendedName>
</protein>
<evidence type="ECO:0008006" key="3">
    <source>
        <dbReference type="Google" id="ProtNLM"/>
    </source>
</evidence>
<organism evidence="1 2">
    <name type="scientific">Candidatus Berkelbacteria bacterium Licking1014_85</name>
    <dbReference type="NCBI Taxonomy" id="2017148"/>
    <lineage>
        <taxon>Bacteria</taxon>
        <taxon>Candidatus Berkelbacteria</taxon>
    </lineage>
</organism>
<accession>A0A554LIB4</accession>
<evidence type="ECO:0000313" key="2">
    <source>
        <dbReference type="Proteomes" id="UP000315589"/>
    </source>
</evidence>
<dbReference type="Proteomes" id="UP000315589">
    <property type="component" value="Unassembled WGS sequence"/>
</dbReference>